<dbReference type="EMBL" id="AEAG01003144">
    <property type="protein sequence ID" value="EGH26983.1"/>
    <property type="molecule type" value="Genomic_DNA"/>
</dbReference>
<name>A0A656GMC8_PSEA0</name>
<gene>
    <name evidence="1" type="ORF">PSYMO_38068</name>
</gene>
<comment type="caution">
    <text evidence="1">The sequence shown here is derived from an EMBL/GenBank/DDBJ whole genome shotgun (WGS) entry which is preliminary data.</text>
</comment>
<sequence>PQLGMTRWMTSPMMITSLQGRSLVEASHQKWPGL</sequence>
<dbReference type="AlphaFoldDB" id="A0A656GMC8"/>
<evidence type="ECO:0000313" key="1">
    <source>
        <dbReference type="EMBL" id="EGH26983.1"/>
    </source>
</evidence>
<organism evidence="1 2">
    <name type="scientific">Pseudomonas amygdali pv. mori str. 301020</name>
    <dbReference type="NCBI Taxonomy" id="629261"/>
    <lineage>
        <taxon>Bacteria</taxon>
        <taxon>Pseudomonadati</taxon>
        <taxon>Pseudomonadota</taxon>
        <taxon>Gammaproteobacteria</taxon>
        <taxon>Pseudomonadales</taxon>
        <taxon>Pseudomonadaceae</taxon>
        <taxon>Pseudomonas</taxon>
        <taxon>Pseudomonas amygdali</taxon>
    </lineage>
</organism>
<reference evidence="1 2" key="1">
    <citation type="journal article" date="2011" name="PLoS Pathog.">
        <title>Dynamic evolution of pathogenicity revealed by sequencing and comparative genomics of 19 Pseudomonas syringae isolates.</title>
        <authorList>
            <person name="Baltrus D.A."/>
            <person name="Nishimura M.T."/>
            <person name="Romanchuk A."/>
            <person name="Chang J.H."/>
            <person name="Mukhtar M.S."/>
            <person name="Cherkis K."/>
            <person name="Roach J."/>
            <person name="Grant S.R."/>
            <person name="Jones C.D."/>
            <person name="Dangl J.L."/>
        </authorList>
    </citation>
    <scope>NUCLEOTIDE SEQUENCE [LARGE SCALE GENOMIC DNA]</scope>
    <source>
        <strain evidence="1 2">301020</strain>
    </source>
</reference>
<proteinExistence type="predicted"/>
<accession>A0A656GMC8</accession>
<feature type="non-terminal residue" evidence="1">
    <location>
        <position position="1"/>
    </location>
</feature>
<protein>
    <submittedName>
        <fullName evidence="1">Uncharacterized protein</fullName>
    </submittedName>
</protein>
<feature type="non-terminal residue" evidence="1">
    <location>
        <position position="34"/>
    </location>
</feature>
<dbReference type="Proteomes" id="UP000003465">
    <property type="component" value="Unassembled WGS sequence"/>
</dbReference>
<evidence type="ECO:0000313" key="2">
    <source>
        <dbReference type="Proteomes" id="UP000003465"/>
    </source>
</evidence>